<evidence type="ECO:0000313" key="2">
    <source>
        <dbReference type="Proteomes" id="UP000231371"/>
    </source>
</evidence>
<comment type="caution">
    <text evidence="1">The sequence shown here is derived from an EMBL/GenBank/DDBJ whole genome shotgun (WGS) entry which is preliminary data.</text>
</comment>
<name>A0A2H0KF54_9BACT</name>
<protein>
    <submittedName>
        <fullName evidence="1">Uncharacterized protein</fullName>
    </submittedName>
</protein>
<evidence type="ECO:0000313" key="1">
    <source>
        <dbReference type="EMBL" id="PIQ69890.1"/>
    </source>
</evidence>
<sequence length="206" mass="23622">MKETLYGINLRRKDISRFWEIVEEFGFSRSVLERGILQMDSERLSQIKEDLGLTTSRARIQGGLIPCLGRDSILHFLKGLIDWDWEAKLDFFGIYYGGEMAQIYLELGGSGSKKRVLLKAYDWVKSDNYAALRLLPTDWDFSLLKKKILVISPSIEENAGRDEWKYTLVSPYFGQAVTVADLDGNKARGLLASEEIDCFIFDFQEV</sequence>
<dbReference type="EMBL" id="PCVI01000054">
    <property type="protein sequence ID" value="PIQ69890.1"/>
    <property type="molecule type" value="Genomic_DNA"/>
</dbReference>
<gene>
    <name evidence="1" type="ORF">COV89_03425</name>
</gene>
<reference evidence="1 2" key="1">
    <citation type="submission" date="2017-09" db="EMBL/GenBank/DDBJ databases">
        <title>Depth-based differentiation of microbial function through sediment-hosted aquifers and enrichment of novel symbionts in the deep terrestrial subsurface.</title>
        <authorList>
            <person name="Probst A.J."/>
            <person name="Ladd B."/>
            <person name="Jarett J.K."/>
            <person name="Geller-Mcgrath D.E."/>
            <person name="Sieber C.M."/>
            <person name="Emerson J.B."/>
            <person name="Anantharaman K."/>
            <person name="Thomas B.C."/>
            <person name="Malmstrom R."/>
            <person name="Stieglmeier M."/>
            <person name="Klingl A."/>
            <person name="Woyke T."/>
            <person name="Ryan C.M."/>
            <person name="Banfield J.F."/>
        </authorList>
    </citation>
    <scope>NUCLEOTIDE SEQUENCE [LARGE SCALE GENOMIC DNA]</scope>
    <source>
        <strain evidence="1">CG11_big_fil_rev_8_21_14_0_20_40_12</strain>
    </source>
</reference>
<proteinExistence type="predicted"/>
<accession>A0A2H0KF54</accession>
<organism evidence="1 2">
    <name type="scientific">Candidatus Shapirobacteria bacterium CG11_big_fil_rev_8_21_14_0_20_40_12</name>
    <dbReference type="NCBI Taxonomy" id="1974889"/>
    <lineage>
        <taxon>Bacteria</taxon>
        <taxon>Candidatus Shapironibacteriota</taxon>
    </lineage>
</organism>
<dbReference type="AlphaFoldDB" id="A0A2H0KF54"/>
<dbReference type="Proteomes" id="UP000231371">
    <property type="component" value="Unassembled WGS sequence"/>
</dbReference>